<keyword evidence="3" id="KW-0963">Cytoplasm</keyword>
<dbReference type="GO" id="GO:0005737">
    <property type="term" value="C:cytoplasm"/>
    <property type="evidence" value="ECO:0007669"/>
    <property type="project" value="UniProtKB-SubCell"/>
</dbReference>
<dbReference type="InterPro" id="IPR000863">
    <property type="entry name" value="Sulfotransferase_dom"/>
</dbReference>
<evidence type="ECO:0000256" key="2">
    <source>
        <dbReference type="ARBA" id="ARBA00005771"/>
    </source>
</evidence>
<keyword evidence="4 5" id="KW-0808">Transferase</keyword>
<dbReference type="GeneID" id="103198239"/>
<protein>
    <recommendedName>
        <fullName evidence="5">Sulfotransferase</fullName>
        <ecNumber evidence="5">2.8.2.-</ecNumber>
    </recommendedName>
</protein>
<dbReference type="AlphaFoldDB" id="A0A8B6ZZL1"/>
<comment type="subcellular location">
    <subcellularLocation>
        <location evidence="1">Cytoplasm</location>
    </subcellularLocation>
</comment>
<dbReference type="Gene3D" id="3.40.50.300">
    <property type="entry name" value="P-loop containing nucleotide triphosphate hydrolases"/>
    <property type="match status" value="1"/>
</dbReference>
<reference evidence="8" key="1">
    <citation type="submission" date="2025-08" db="UniProtKB">
        <authorList>
            <consortium name="RefSeq"/>
        </authorList>
    </citation>
    <scope>IDENTIFICATION</scope>
</reference>
<evidence type="ECO:0000256" key="5">
    <source>
        <dbReference type="RuleBase" id="RU361155"/>
    </source>
</evidence>
<feature type="domain" description="Sulfotransferase" evidence="6">
    <location>
        <begin position="45"/>
        <end position="294"/>
    </location>
</feature>
<sequence length="302" mass="35432">MALNKMKDLKIGEMERITVDYVKGILLPTSTCEIWDQIWNFEAKPDDLLIATYPKAGTTWTQEIVDLMQNKGDVDKSRRAPIYERIPFIELVIPAIQCGLEQANEMPSPRTLKTHLPIELLPPSFLEKNCKIIYVARNAKDNMVSYYHFHRMNKGLPDPGTWNEFFEKFLAGKVCWGSWYDHVKGWWEAKDKHQILYLFYEDMKKDPKREIQKVAEFIGSNLHDEVLDKIVHHTTFDVMKQNPMTNYTLISTAVMDHSISPFMRKGAVGDWKNYFTVAQNERYDEDYKKNMANTSLTFHFQF</sequence>
<organism evidence="7 8">
    <name type="scientific">Orycteropus afer afer</name>
    <dbReference type="NCBI Taxonomy" id="1230840"/>
    <lineage>
        <taxon>Eukaryota</taxon>
        <taxon>Metazoa</taxon>
        <taxon>Chordata</taxon>
        <taxon>Craniata</taxon>
        <taxon>Vertebrata</taxon>
        <taxon>Euteleostomi</taxon>
        <taxon>Mammalia</taxon>
        <taxon>Eutheria</taxon>
        <taxon>Afrotheria</taxon>
        <taxon>Tubulidentata</taxon>
        <taxon>Orycteropodidae</taxon>
        <taxon>Orycteropus</taxon>
    </lineage>
</organism>
<keyword evidence="7" id="KW-1185">Reference proteome</keyword>
<dbReference type="Pfam" id="PF00685">
    <property type="entry name" value="Sulfotransfer_1"/>
    <property type="match status" value="1"/>
</dbReference>
<dbReference type="InterPro" id="IPR027417">
    <property type="entry name" value="P-loop_NTPase"/>
</dbReference>
<evidence type="ECO:0000256" key="1">
    <source>
        <dbReference type="ARBA" id="ARBA00004496"/>
    </source>
</evidence>
<dbReference type="Proteomes" id="UP000694850">
    <property type="component" value="Unplaced"/>
</dbReference>
<gene>
    <name evidence="8" type="primary">LOC103198239</name>
</gene>
<dbReference type="SUPFAM" id="SSF52540">
    <property type="entry name" value="P-loop containing nucleoside triphosphate hydrolases"/>
    <property type="match status" value="1"/>
</dbReference>
<comment type="similarity">
    <text evidence="2 5">Belongs to the sulfotransferase 1 family.</text>
</comment>
<evidence type="ECO:0000313" key="7">
    <source>
        <dbReference type="Proteomes" id="UP000694850"/>
    </source>
</evidence>
<name>A0A8B6ZZL1_ORYAF</name>
<evidence type="ECO:0000259" key="6">
    <source>
        <dbReference type="Pfam" id="PF00685"/>
    </source>
</evidence>
<dbReference type="FunFam" id="3.40.50.300:FF:000433">
    <property type="entry name" value="Estrogen sulfotransferase"/>
    <property type="match status" value="1"/>
</dbReference>
<dbReference type="PANTHER" id="PTHR11783">
    <property type="entry name" value="SULFOTRANSFERASE SULT"/>
    <property type="match status" value="1"/>
</dbReference>
<evidence type="ECO:0000256" key="4">
    <source>
        <dbReference type="ARBA" id="ARBA00022679"/>
    </source>
</evidence>
<proteinExistence type="inferred from homology"/>
<dbReference type="RefSeq" id="XP_007940552.1">
    <property type="nucleotide sequence ID" value="XM_007942361.1"/>
</dbReference>
<dbReference type="OrthoDB" id="205623at2759"/>
<evidence type="ECO:0000313" key="8">
    <source>
        <dbReference type="RefSeq" id="XP_007940552.1"/>
    </source>
</evidence>
<evidence type="ECO:0000256" key="3">
    <source>
        <dbReference type="ARBA" id="ARBA00022490"/>
    </source>
</evidence>
<dbReference type="EC" id="2.8.2.-" evidence="5"/>
<dbReference type="GO" id="GO:0008146">
    <property type="term" value="F:sulfotransferase activity"/>
    <property type="evidence" value="ECO:0007669"/>
    <property type="project" value="InterPro"/>
</dbReference>
<accession>A0A8B6ZZL1</accession>